<gene>
    <name evidence="1" type="ORF">IOQ59_03605</name>
</gene>
<keyword evidence="2" id="KW-1185">Reference proteome</keyword>
<dbReference type="EMBL" id="JADEYS010000002">
    <property type="protein sequence ID" value="MBE9396341.1"/>
    <property type="molecule type" value="Genomic_DNA"/>
</dbReference>
<name>A0A8J7K636_9GAMM</name>
<evidence type="ECO:0000313" key="1">
    <source>
        <dbReference type="EMBL" id="MBE9396341.1"/>
    </source>
</evidence>
<dbReference type="Proteomes" id="UP000640333">
    <property type="component" value="Unassembled WGS sequence"/>
</dbReference>
<reference evidence="1" key="1">
    <citation type="submission" date="2020-10" db="EMBL/GenBank/DDBJ databases">
        <title>Bacterium isolated from coastal waters sediment.</title>
        <authorList>
            <person name="Chen R.-J."/>
            <person name="Lu D.-C."/>
            <person name="Zhu K.-L."/>
            <person name="Du Z.-J."/>
        </authorList>
    </citation>
    <scope>NUCLEOTIDE SEQUENCE</scope>
    <source>
        <strain evidence="1">N1Y112</strain>
    </source>
</reference>
<dbReference type="RefSeq" id="WP_193951885.1">
    <property type="nucleotide sequence ID" value="NZ_JADEYS010000002.1"/>
</dbReference>
<evidence type="ECO:0008006" key="3">
    <source>
        <dbReference type="Google" id="ProtNLM"/>
    </source>
</evidence>
<accession>A0A8J7K636</accession>
<dbReference type="AlphaFoldDB" id="A0A8J7K636"/>
<sequence>MSLPSNSLKLRDWMCSAILGVTASNPAMALELTDDLVIHGFVSQAYIDTTDNNYFGRSDGGTFDFRELGLNGYWQPHKNLNFAAQVISRNAGRESDSEPRFDFALADLHYHIDFSTRIGLRAGRIKIPLGLYNQTRDAPSARNGIFTPASVYFEQFRNALVATDGISLYSDISRPWGDLNIEIYAGESDPGEQEMEYYVFKQALPGEFDDASMQGAQVRYESLGSGVRLALSYSRPSLDYVPLAGFDPLLNGHVISDMLVYSGQYNTEFWTFTAEYLLMINNVKGFGPGFEDFRAKGESFYAQADYRYQPDLTFSIRYGEQIVNDEDRDGDKKFNPAHVGFGKSWMLGVRWDFAPNWIARGEYHNTRGTAWLSGTDNPVGIDTVRDWETYALQLVYSF</sequence>
<dbReference type="SUPFAM" id="SSF56935">
    <property type="entry name" value="Porins"/>
    <property type="match status" value="1"/>
</dbReference>
<organism evidence="1 2">
    <name type="scientific">Pontibacterium sinense</name>
    <dbReference type="NCBI Taxonomy" id="2781979"/>
    <lineage>
        <taxon>Bacteria</taxon>
        <taxon>Pseudomonadati</taxon>
        <taxon>Pseudomonadota</taxon>
        <taxon>Gammaproteobacteria</taxon>
        <taxon>Oceanospirillales</taxon>
        <taxon>Oceanospirillaceae</taxon>
        <taxon>Pontibacterium</taxon>
    </lineage>
</organism>
<evidence type="ECO:0000313" key="2">
    <source>
        <dbReference type="Proteomes" id="UP000640333"/>
    </source>
</evidence>
<dbReference type="Gene3D" id="2.40.160.10">
    <property type="entry name" value="Porin"/>
    <property type="match status" value="1"/>
</dbReference>
<proteinExistence type="predicted"/>
<dbReference type="InterPro" id="IPR023614">
    <property type="entry name" value="Porin_dom_sf"/>
</dbReference>
<protein>
    <recommendedName>
        <fullName evidence="3">Phosphate-selective porin O and P</fullName>
    </recommendedName>
</protein>
<comment type="caution">
    <text evidence="1">The sequence shown here is derived from an EMBL/GenBank/DDBJ whole genome shotgun (WGS) entry which is preliminary data.</text>
</comment>